<evidence type="ECO:0000313" key="2">
    <source>
        <dbReference type="Proteomes" id="UP001239111"/>
    </source>
</evidence>
<comment type="caution">
    <text evidence="1">The sequence shown here is derived from an EMBL/GenBank/DDBJ whole genome shotgun (WGS) entry which is preliminary data.</text>
</comment>
<keyword evidence="2" id="KW-1185">Reference proteome</keyword>
<protein>
    <submittedName>
        <fullName evidence="1">Uncharacterized protein</fullName>
    </submittedName>
</protein>
<accession>A0ACC2PYT3</accession>
<reference evidence="1" key="1">
    <citation type="submission" date="2023-04" db="EMBL/GenBank/DDBJ databases">
        <title>A chromosome-level genome assembly of the parasitoid wasp Eretmocerus hayati.</title>
        <authorList>
            <person name="Zhong Y."/>
            <person name="Liu S."/>
            <person name="Liu Y."/>
        </authorList>
    </citation>
    <scope>NUCLEOTIDE SEQUENCE</scope>
    <source>
        <strain evidence="1">ZJU_SS_LIU_2023</strain>
    </source>
</reference>
<name>A0ACC2PYT3_9HYME</name>
<proteinExistence type="predicted"/>
<evidence type="ECO:0000313" key="1">
    <source>
        <dbReference type="EMBL" id="KAJ8687507.1"/>
    </source>
</evidence>
<dbReference type="EMBL" id="CM056741">
    <property type="protein sequence ID" value="KAJ8687507.1"/>
    <property type="molecule type" value="Genomic_DNA"/>
</dbReference>
<gene>
    <name evidence="1" type="ORF">QAD02_023301</name>
</gene>
<organism evidence="1 2">
    <name type="scientific">Eretmocerus hayati</name>
    <dbReference type="NCBI Taxonomy" id="131215"/>
    <lineage>
        <taxon>Eukaryota</taxon>
        <taxon>Metazoa</taxon>
        <taxon>Ecdysozoa</taxon>
        <taxon>Arthropoda</taxon>
        <taxon>Hexapoda</taxon>
        <taxon>Insecta</taxon>
        <taxon>Pterygota</taxon>
        <taxon>Neoptera</taxon>
        <taxon>Endopterygota</taxon>
        <taxon>Hymenoptera</taxon>
        <taxon>Apocrita</taxon>
        <taxon>Proctotrupomorpha</taxon>
        <taxon>Chalcidoidea</taxon>
        <taxon>Aphelinidae</taxon>
        <taxon>Aphelininae</taxon>
        <taxon>Eretmocerus</taxon>
    </lineage>
</organism>
<sequence length="266" mass="30142">MVATYAKLSENVSTEAMPEMRDACTETVDNVHKISKLKDTTESESRIKGQVEMMTEMKNKREQYQQTDCQQQQAFVGVMDGGKVDEMTLDKDLVPISASELSRLEQDMKSLRDAVRAKEELWDQALERERNYREHLARLSVELITVRQLSESRHDELQNLAQKLTDGKEELRATQKDLTLAKKTIAKMQQRLRNVDEQSSIGIGKQPQVEVRPESSNSISNRSPRQKLSKPSMQVRRDNRSSRILGSGDAGNTSGNNTSTKEASKV</sequence>
<dbReference type="Proteomes" id="UP001239111">
    <property type="component" value="Chromosome 1"/>
</dbReference>